<dbReference type="OrthoDB" id="694953at2759"/>
<reference evidence="1" key="1">
    <citation type="submission" date="2020-07" db="EMBL/GenBank/DDBJ databases">
        <title>Genome sequence and genetic diversity analysis of an under-domesticated orphan crop, white fonio (Digitaria exilis).</title>
        <authorList>
            <person name="Bennetzen J.L."/>
            <person name="Chen S."/>
            <person name="Ma X."/>
            <person name="Wang X."/>
            <person name="Yssel A.E.J."/>
            <person name="Chaluvadi S.R."/>
            <person name="Johnson M."/>
            <person name="Gangashetty P."/>
            <person name="Hamidou F."/>
            <person name="Sanogo M.D."/>
            <person name="Zwaenepoel A."/>
            <person name="Wallace J."/>
            <person name="Van De Peer Y."/>
            <person name="Van Deynze A."/>
        </authorList>
    </citation>
    <scope>NUCLEOTIDE SEQUENCE</scope>
    <source>
        <tissue evidence="1">Leaves</tissue>
    </source>
</reference>
<organism evidence="1 2">
    <name type="scientific">Digitaria exilis</name>
    <dbReference type="NCBI Taxonomy" id="1010633"/>
    <lineage>
        <taxon>Eukaryota</taxon>
        <taxon>Viridiplantae</taxon>
        <taxon>Streptophyta</taxon>
        <taxon>Embryophyta</taxon>
        <taxon>Tracheophyta</taxon>
        <taxon>Spermatophyta</taxon>
        <taxon>Magnoliopsida</taxon>
        <taxon>Liliopsida</taxon>
        <taxon>Poales</taxon>
        <taxon>Poaceae</taxon>
        <taxon>PACMAD clade</taxon>
        <taxon>Panicoideae</taxon>
        <taxon>Panicodae</taxon>
        <taxon>Paniceae</taxon>
        <taxon>Anthephorinae</taxon>
        <taxon>Digitaria</taxon>
    </lineage>
</organism>
<evidence type="ECO:0000313" key="1">
    <source>
        <dbReference type="EMBL" id="KAF8751441.1"/>
    </source>
</evidence>
<sequence length="151" mass="16189">MDAMDELQEADILWPDDTEEDDELVPFVTMGVSMEVTPGSVSSVAPVFGRHLEGERFFHPGAGPCPSSVAASPDAVVDDKEEWLEADVMWPDTVGGIVGGSLLPFSGGSDRAGRRGNLAADRRERWRAAASSPIDIPTNVAAARRLNLGRR</sequence>
<accession>A0A835FH32</accession>
<gene>
    <name evidence="1" type="ORF">HU200_012117</name>
</gene>
<dbReference type="AlphaFoldDB" id="A0A835FH32"/>
<dbReference type="Proteomes" id="UP000636709">
    <property type="component" value="Unassembled WGS sequence"/>
</dbReference>
<comment type="caution">
    <text evidence="1">The sequence shown here is derived from an EMBL/GenBank/DDBJ whole genome shotgun (WGS) entry which is preliminary data.</text>
</comment>
<protein>
    <submittedName>
        <fullName evidence="1">Uncharacterized protein</fullName>
    </submittedName>
</protein>
<keyword evidence="2" id="KW-1185">Reference proteome</keyword>
<name>A0A835FH32_9POAL</name>
<proteinExistence type="predicted"/>
<dbReference type="EMBL" id="JACEFO010000967">
    <property type="protein sequence ID" value="KAF8751441.1"/>
    <property type="molecule type" value="Genomic_DNA"/>
</dbReference>
<evidence type="ECO:0000313" key="2">
    <source>
        <dbReference type="Proteomes" id="UP000636709"/>
    </source>
</evidence>